<name>Q09JU0_ARGMO</name>
<evidence type="ECO:0000256" key="1">
    <source>
        <dbReference type="SAM" id="SignalP"/>
    </source>
</evidence>
<proteinExistence type="evidence at transcript level"/>
<feature type="chain" id="PRO_5004167640" evidence="1">
    <location>
        <begin position="24"/>
        <end position="57"/>
    </location>
</feature>
<accession>Q09JU0</accession>
<organism evidence="2">
    <name type="scientific">Argas monolakensis</name>
    <name type="common">Mono lake bird tick</name>
    <dbReference type="NCBI Taxonomy" id="34602"/>
    <lineage>
        <taxon>Eukaryota</taxon>
        <taxon>Metazoa</taxon>
        <taxon>Ecdysozoa</taxon>
        <taxon>Arthropoda</taxon>
        <taxon>Chelicerata</taxon>
        <taxon>Arachnida</taxon>
        <taxon>Acari</taxon>
        <taxon>Parasitiformes</taxon>
        <taxon>Ixodida</taxon>
        <taxon>Ixodoidea</taxon>
        <taxon>Argasidae</taxon>
        <taxon>Argasinae</taxon>
        <taxon>Argas</taxon>
    </lineage>
</organism>
<evidence type="ECO:0000313" key="2">
    <source>
        <dbReference type="EMBL" id="ABI52673.1"/>
    </source>
</evidence>
<feature type="signal peptide" evidence="1">
    <location>
        <begin position="1"/>
        <end position="23"/>
    </location>
</feature>
<dbReference type="PROSITE" id="PS51257">
    <property type="entry name" value="PROKAR_LIPOPROTEIN"/>
    <property type="match status" value="1"/>
</dbReference>
<reference evidence="2" key="1">
    <citation type="journal article" date="2008" name="Insect Biochem. Mol. Biol.">
        <title>Comparative sialomics between hard and soft ticks: implications for the evolution of blood-feeding behavior.</title>
        <authorList>
            <person name="Mans B.J."/>
            <person name="Andersen J.F."/>
            <person name="Francischetti I.M."/>
            <person name="Valenzuela J.G."/>
            <person name="Schwan T.G."/>
            <person name="Pham V.M."/>
            <person name="Garfield M.K."/>
            <person name="Hammer C.H."/>
            <person name="Ribeiro J.M."/>
        </authorList>
    </citation>
    <scope>NUCLEOTIDE SEQUENCE</scope>
    <source>
        <strain evidence="2">AM-69</strain>
        <tissue evidence="2">Adult salivary gland</tissue>
    </source>
</reference>
<dbReference type="EMBL" id="DQ886756">
    <property type="protein sequence ID" value="ABI52673.1"/>
    <property type="molecule type" value="mRNA"/>
</dbReference>
<keyword evidence="1" id="KW-0732">Signal</keyword>
<dbReference type="AlphaFoldDB" id="Q09JU0"/>
<protein>
    <submittedName>
        <fullName evidence="2">2-CB domain</fullName>
    </submittedName>
</protein>
<sequence>MKFLTLCFLVAVVACAMCVVVEGGKFLRSPEYPPEWMAGAREARPCTLISFLPYICE</sequence>